<comment type="similarity">
    <text evidence="1 11">Belongs to the alphaproteobacteria porin family.</text>
</comment>
<organism evidence="12 13">
    <name type="scientific">Candidatus Bartonella washoeensis Sb944nv</name>
    <dbReference type="NCBI Taxonomy" id="1094563"/>
    <lineage>
        <taxon>Bacteria</taxon>
        <taxon>Pseudomonadati</taxon>
        <taxon>Pseudomonadota</taxon>
        <taxon>Alphaproteobacteria</taxon>
        <taxon>Hyphomicrobiales</taxon>
        <taxon>Bartonellaceae</taxon>
        <taxon>Bartonella</taxon>
    </lineage>
</organism>
<accession>J1J465</accession>
<dbReference type="HOGENOM" id="CLU_037100_4_2_5"/>
<reference evidence="12 13" key="1">
    <citation type="submission" date="2012-03" db="EMBL/GenBank/DDBJ databases">
        <title>The Genome Sequence of Bartonella washoensis Sb944nv.</title>
        <authorList>
            <consortium name="The Broad Institute Genome Sequencing Platform"/>
            <consortium name="The Broad Institute Genome Sequencing Center for Infectious Disease"/>
            <person name="Feldgarden M."/>
            <person name="Kirby J."/>
            <person name="Kosoy M."/>
            <person name="Birtles R."/>
            <person name="Probert W.S."/>
            <person name="Chiaraviglio L."/>
            <person name="Young S.K."/>
            <person name="Zeng Q."/>
            <person name="Gargeya S."/>
            <person name="Fitzgerald M."/>
            <person name="Haas B."/>
            <person name="Abouelleil A."/>
            <person name="Alvarado L."/>
            <person name="Arachchi H.M."/>
            <person name="Berlin A."/>
            <person name="Chapman S.B."/>
            <person name="Gearin G."/>
            <person name="Goldberg J."/>
            <person name="Griggs A."/>
            <person name="Gujja S."/>
            <person name="Hansen M."/>
            <person name="Heiman D."/>
            <person name="Howarth C."/>
            <person name="Larimer J."/>
            <person name="Lui A."/>
            <person name="MacDonald P.J.P."/>
            <person name="McCowen C."/>
            <person name="Montmayeur A."/>
            <person name="Murphy C."/>
            <person name="Neiman D."/>
            <person name="Pearson M."/>
            <person name="Priest M."/>
            <person name="Roberts A."/>
            <person name="Saif S."/>
            <person name="Shea T."/>
            <person name="Sisk P."/>
            <person name="Stolte C."/>
            <person name="Sykes S."/>
            <person name="Wortman J."/>
            <person name="Nusbaum C."/>
            <person name="Birren B."/>
        </authorList>
    </citation>
    <scope>NUCLEOTIDE SEQUENCE [LARGE SCALE GENOMIC DNA]</scope>
    <source>
        <strain evidence="12 13">Sb944nv</strain>
    </source>
</reference>
<evidence type="ECO:0000256" key="3">
    <source>
        <dbReference type="ARBA" id="ARBA00022452"/>
    </source>
</evidence>
<comment type="caution">
    <text evidence="12">The sequence shown here is derived from an EMBL/GenBank/DDBJ whole genome shotgun (WGS) entry which is preliminary data.</text>
</comment>
<keyword evidence="9 11" id="KW-0998">Cell outer membrane</keyword>
<dbReference type="InterPro" id="IPR011250">
    <property type="entry name" value="OMP/PagP_B-barrel"/>
</dbReference>
<dbReference type="InterPro" id="IPR003684">
    <property type="entry name" value="Porin_alphabac"/>
</dbReference>
<keyword evidence="2 11" id="KW-0813">Transport</keyword>
<dbReference type="GO" id="GO:0046930">
    <property type="term" value="C:pore complex"/>
    <property type="evidence" value="ECO:0007669"/>
    <property type="project" value="UniProtKB-KW"/>
</dbReference>
<comment type="subcellular location">
    <subcellularLocation>
        <location evidence="11">Cell outer membrane</location>
        <topology evidence="11">Multi-pass membrane protein</topology>
    </subcellularLocation>
</comment>
<name>J1J465_9HYPH</name>
<comment type="domain">
    <text evidence="11">Consists of 16-stranded beta-barrel sheets, with large surface-exposed loops, that form a transmembrane pore at the center of each barrel. The pore is partially ocluded by a peptide loop that folds into the pore lumen.</text>
</comment>
<dbReference type="PANTHER" id="PTHR34001">
    <property type="entry name" value="BLL7405 PROTEIN"/>
    <property type="match status" value="1"/>
</dbReference>
<dbReference type="SUPFAM" id="SSF56925">
    <property type="entry name" value="OMPA-like"/>
    <property type="match status" value="1"/>
</dbReference>
<keyword evidence="5 11" id="KW-0732">Signal</keyword>
<proteinExistence type="inferred from homology"/>
<evidence type="ECO:0000313" key="13">
    <source>
        <dbReference type="Proteomes" id="UP000008947"/>
    </source>
</evidence>
<keyword evidence="8 11" id="KW-0472">Membrane</keyword>
<dbReference type="GO" id="GO:0006811">
    <property type="term" value="P:monoatomic ion transport"/>
    <property type="evidence" value="ECO:0007669"/>
    <property type="project" value="UniProtKB-KW"/>
</dbReference>
<keyword evidence="7 11" id="KW-0626">Porin</keyword>
<evidence type="ECO:0000256" key="11">
    <source>
        <dbReference type="RuleBase" id="RU364005"/>
    </source>
</evidence>
<feature type="chain" id="PRO_5041019966" description="Porin" evidence="11">
    <location>
        <begin position="23"/>
        <end position="313"/>
    </location>
</feature>
<gene>
    <name evidence="12" type="ORF">MCQ_00948</name>
</gene>
<dbReference type="InterPro" id="IPR051692">
    <property type="entry name" value="OMP-like"/>
</dbReference>
<evidence type="ECO:0000256" key="8">
    <source>
        <dbReference type="ARBA" id="ARBA00023136"/>
    </source>
</evidence>
<keyword evidence="3 11" id="KW-1134">Transmembrane beta strand</keyword>
<evidence type="ECO:0000256" key="5">
    <source>
        <dbReference type="ARBA" id="ARBA00022729"/>
    </source>
</evidence>
<evidence type="ECO:0000256" key="9">
    <source>
        <dbReference type="ARBA" id="ARBA00023237"/>
    </source>
</evidence>
<dbReference type="Gene3D" id="2.40.160.20">
    <property type="match status" value="1"/>
</dbReference>
<comment type="similarity">
    <text evidence="10">Belongs to the Omp25/RopB family.</text>
</comment>
<dbReference type="PATRIC" id="fig|1094563.3.peg.1073"/>
<keyword evidence="4 11" id="KW-0812">Transmembrane</keyword>
<dbReference type="RefSeq" id="WP_006923876.1">
    <property type="nucleotide sequence ID" value="NZ_JH725024.1"/>
</dbReference>
<dbReference type="Pfam" id="PF02530">
    <property type="entry name" value="Porin_2"/>
    <property type="match status" value="1"/>
</dbReference>
<dbReference type="Proteomes" id="UP000008947">
    <property type="component" value="Unassembled WGS sequence"/>
</dbReference>
<dbReference type="PANTHER" id="PTHR34001:SF3">
    <property type="entry name" value="BLL7405 PROTEIN"/>
    <property type="match status" value="1"/>
</dbReference>
<keyword evidence="13" id="KW-1185">Reference proteome</keyword>
<evidence type="ECO:0000256" key="1">
    <source>
        <dbReference type="ARBA" id="ARBA00009521"/>
    </source>
</evidence>
<evidence type="ECO:0000256" key="6">
    <source>
        <dbReference type="ARBA" id="ARBA00023065"/>
    </source>
</evidence>
<dbReference type="EMBL" id="AILU01000032">
    <property type="protein sequence ID" value="EJF78907.1"/>
    <property type="molecule type" value="Genomic_DNA"/>
</dbReference>
<sequence length="313" mass="34459">MNTKYLVTVSAFAFFSASIVQAADVIVPQQPTQVVSSVVAPTFSWQGFYFGGQIGRFSSKISATTRDVDVPLFPDEDSKNKKWVPVEKKYLPELSGFVGGFYAGANVDFGDNFILGVDTDLFLSERKKTKAVVITGEGEDVIPDAKRKNSADSSDGEKEGLQGLAVQVLQNSMGAKLGRLSQSVVRNQREAAEQNALKFCHTLKQKWSGATRVRIGFSADRFMPYIAGGVAYGQLQDILSVSVTGEDSFEAKLDKTKTMIGYTLGGGVDFAMFNNVILRAEYRYSDFGKKKFGDEIELDYKTNDFRFGVAYKF</sequence>
<dbReference type="AlphaFoldDB" id="J1J465"/>
<evidence type="ECO:0000256" key="10">
    <source>
        <dbReference type="ARBA" id="ARBA00038306"/>
    </source>
</evidence>
<feature type="signal peptide" evidence="11">
    <location>
        <begin position="1"/>
        <end position="22"/>
    </location>
</feature>
<evidence type="ECO:0000313" key="12">
    <source>
        <dbReference type="EMBL" id="EJF78907.1"/>
    </source>
</evidence>
<keyword evidence="6 11" id="KW-0406">Ion transport</keyword>
<dbReference type="GO" id="GO:0009279">
    <property type="term" value="C:cell outer membrane"/>
    <property type="evidence" value="ECO:0007669"/>
    <property type="project" value="UniProtKB-SubCell"/>
</dbReference>
<dbReference type="eggNOG" id="COG3637">
    <property type="taxonomic scope" value="Bacteria"/>
</dbReference>
<dbReference type="GO" id="GO:0015288">
    <property type="term" value="F:porin activity"/>
    <property type="evidence" value="ECO:0007669"/>
    <property type="project" value="UniProtKB-KW"/>
</dbReference>
<evidence type="ECO:0000256" key="7">
    <source>
        <dbReference type="ARBA" id="ARBA00023114"/>
    </source>
</evidence>
<protein>
    <recommendedName>
        <fullName evidence="11">Porin</fullName>
    </recommendedName>
</protein>
<evidence type="ECO:0000256" key="4">
    <source>
        <dbReference type="ARBA" id="ARBA00022692"/>
    </source>
</evidence>
<comment type="function">
    <text evidence="11">Forms passive diffusion pores that allow small molecular weight hydrophilic materials across the outer membrane.</text>
</comment>
<evidence type="ECO:0000256" key="2">
    <source>
        <dbReference type="ARBA" id="ARBA00022448"/>
    </source>
</evidence>